<name>A0AAV6W2X1_9ARAC</name>
<comment type="caution">
    <text evidence="1">The sequence shown here is derived from an EMBL/GenBank/DDBJ whole genome shotgun (WGS) entry which is preliminary data.</text>
</comment>
<dbReference type="Proteomes" id="UP000827092">
    <property type="component" value="Unassembled WGS sequence"/>
</dbReference>
<proteinExistence type="predicted"/>
<sequence>MCKILNPVFNLGKMGFASCVICFLAAVLIVPSRASIVVPAQMLSPLGVPGSVGPNGMNAVKLAVGSRLLTMLGSFGLNPTGGLPGGLLGSQQFGSLLGSQPFGGEFGSLLGMPPITARSKEFSKRRGPNIPTSFDIRKATPTEVENFFGVLDRVDANKCISLLVCEVGADPRVLEGLGHNIKDVMSSLQVLEKNELSMKYRQIMMQGQKNGFKSCSRTFPSCDQRSYRLIKAFVKAFKVRN</sequence>
<evidence type="ECO:0000313" key="2">
    <source>
        <dbReference type="Proteomes" id="UP000827092"/>
    </source>
</evidence>
<dbReference type="AlphaFoldDB" id="A0AAV6W2X1"/>
<keyword evidence="2" id="KW-1185">Reference proteome</keyword>
<organism evidence="1 2">
    <name type="scientific">Oedothorax gibbosus</name>
    <dbReference type="NCBI Taxonomy" id="931172"/>
    <lineage>
        <taxon>Eukaryota</taxon>
        <taxon>Metazoa</taxon>
        <taxon>Ecdysozoa</taxon>
        <taxon>Arthropoda</taxon>
        <taxon>Chelicerata</taxon>
        <taxon>Arachnida</taxon>
        <taxon>Araneae</taxon>
        <taxon>Araneomorphae</taxon>
        <taxon>Entelegynae</taxon>
        <taxon>Araneoidea</taxon>
        <taxon>Linyphiidae</taxon>
        <taxon>Erigoninae</taxon>
        <taxon>Oedothorax</taxon>
    </lineage>
</organism>
<reference evidence="1 2" key="1">
    <citation type="journal article" date="2022" name="Nat. Ecol. Evol.">
        <title>A masculinizing supergene underlies an exaggerated male reproductive morph in a spider.</title>
        <authorList>
            <person name="Hendrickx F."/>
            <person name="De Corte Z."/>
            <person name="Sonet G."/>
            <person name="Van Belleghem S.M."/>
            <person name="Kostlbacher S."/>
            <person name="Vangestel C."/>
        </authorList>
    </citation>
    <scope>NUCLEOTIDE SEQUENCE [LARGE SCALE GENOMIC DNA]</scope>
    <source>
        <strain evidence="1">W744_W776</strain>
    </source>
</reference>
<dbReference type="EMBL" id="JAFNEN010000001">
    <property type="protein sequence ID" value="KAG8202153.1"/>
    <property type="molecule type" value="Genomic_DNA"/>
</dbReference>
<gene>
    <name evidence="1" type="ORF">JTE90_010512</name>
</gene>
<evidence type="ECO:0000313" key="1">
    <source>
        <dbReference type="EMBL" id="KAG8202153.1"/>
    </source>
</evidence>
<protein>
    <recommendedName>
        <fullName evidence="3">Secreted protein</fullName>
    </recommendedName>
</protein>
<evidence type="ECO:0008006" key="3">
    <source>
        <dbReference type="Google" id="ProtNLM"/>
    </source>
</evidence>
<accession>A0AAV6W2X1</accession>